<dbReference type="InterPro" id="IPR050373">
    <property type="entry name" value="Fibrinogen_C-term_domain"/>
</dbReference>
<accession>A0A3Q4I011</accession>
<reference evidence="6" key="2">
    <citation type="submission" date="2025-09" db="UniProtKB">
        <authorList>
            <consortium name="Ensembl"/>
        </authorList>
    </citation>
    <scope>IDENTIFICATION</scope>
</reference>
<feature type="compositionally biased region" description="Polar residues" evidence="3">
    <location>
        <begin position="173"/>
        <end position="189"/>
    </location>
</feature>
<dbReference type="PROSITE" id="PS51406">
    <property type="entry name" value="FIBRINOGEN_C_2"/>
    <property type="match status" value="1"/>
</dbReference>
<reference evidence="6" key="1">
    <citation type="submission" date="2025-08" db="UniProtKB">
        <authorList>
            <consortium name="Ensembl"/>
        </authorList>
    </citation>
    <scope>IDENTIFICATION</scope>
</reference>
<dbReference type="Gene3D" id="3.90.215.10">
    <property type="entry name" value="Gamma Fibrinogen, chain A, domain 1"/>
    <property type="match status" value="1"/>
</dbReference>
<dbReference type="STRING" id="32507.ENSNBRP00000023357"/>
<feature type="domain" description="Fibrinogen C-terminal" evidence="5">
    <location>
        <begin position="342"/>
        <end position="556"/>
    </location>
</feature>
<evidence type="ECO:0000256" key="4">
    <source>
        <dbReference type="SAM" id="SignalP"/>
    </source>
</evidence>
<dbReference type="GO" id="GO:0005615">
    <property type="term" value="C:extracellular space"/>
    <property type="evidence" value="ECO:0007669"/>
    <property type="project" value="TreeGrafter"/>
</dbReference>
<keyword evidence="4" id="KW-0732">Signal</keyword>
<dbReference type="Pfam" id="PF00147">
    <property type="entry name" value="Fibrinogen_C"/>
    <property type="match status" value="1"/>
</dbReference>
<dbReference type="InterPro" id="IPR036056">
    <property type="entry name" value="Fibrinogen-like_C"/>
</dbReference>
<dbReference type="OMA" id="KCALICT"/>
<feature type="chain" id="PRO_5018686328" description="Fibrinogen C-terminal domain-containing protein" evidence="4">
    <location>
        <begin position="20"/>
        <end position="563"/>
    </location>
</feature>
<dbReference type="InterPro" id="IPR002181">
    <property type="entry name" value="Fibrinogen_a/b/g_C_dom"/>
</dbReference>
<feature type="compositionally biased region" description="Polar residues" evidence="3">
    <location>
        <begin position="121"/>
        <end position="130"/>
    </location>
</feature>
<feature type="coiled-coil region" evidence="2">
    <location>
        <begin position="330"/>
        <end position="357"/>
    </location>
</feature>
<dbReference type="PANTHER" id="PTHR19143:SF254">
    <property type="entry name" value="TENASCIN-R"/>
    <property type="match status" value="1"/>
</dbReference>
<name>A0A3Q4I011_NEOBR</name>
<dbReference type="Proteomes" id="UP000261580">
    <property type="component" value="Unassembled WGS sequence"/>
</dbReference>
<proteinExistence type="predicted"/>
<dbReference type="GeneTree" id="ENSGT00940000155565"/>
<dbReference type="PANTHER" id="PTHR19143">
    <property type="entry name" value="FIBRINOGEN/TENASCIN/ANGIOPOEITIN"/>
    <property type="match status" value="1"/>
</dbReference>
<dbReference type="CDD" id="cd00087">
    <property type="entry name" value="FReD"/>
    <property type="match status" value="1"/>
</dbReference>
<dbReference type="FunFam" id="3.90.215.10:FF:000001">
    <property type="entry name" value="Tenascin isoform 1"/>
    <property type="match status" value="1"/>
</dbReference>
<dbReference type="SUPFAM" id="SSF56496">
    <property type="entry name" value="Fibrinogen C-terminal domain-like"/>
    <property type="match status" value="1"/>
</dbReference>
<evidence type="ECO:0000256" key="1">
    <source>
        <dbReference type="ARBA" id="ARBA00023157"/>
    </source>
</evidence>
<protein>
    <recommendedName>
        <fullName evidence="5">Fibrinogen C-terminal domain-containing protein</fullName>
    </recommendedName>
</protein>
<organism evidence="6 7">
    <name type="scientific">Neolamprologus brichardi</name>
    <name type="common">Fairy cichlid</name>
    <name type="synonym">Lamprologus brichardi</name>
    <dbReference type="NCBI Taxonomy" id="32507"/>
    <lineage>
        <taxon>Eukaryota</taxon>
        <taxon>Metazoa</taxon>
        <taxon>Chordata</taxon>
        <taxon>Craniata</taxon>
        <taxon>Vertebrata</taxon>
        <taxon>Euteleostomi</taxon>
        <taxon>Actinopterygii</taxon>
        <taxon>Neopterygii</taxon>
        <taxon>Teleostei</taxon>
        <taxon>Neoteleostei</taxon>
        <taxon>Acanthomorphata</taxon>
        <taxon>Ovalentaria</taxon>
        <taxon>Cichlomorphae</taxon>
        <taxon>Cichliformes</taxon>
        <taxon>Cichlidae</taxon>
        <taxon>African cichlids</taxon>
        <taxon>Pseudocrenilabrinae</taxon>
        <taxon>Lamprologini</taxon>
        <taxon>Neolamprologus</taxon>
    </lineage>
</organism>
<dbReference type="NCBIfam" id="NF040941">
    <property type="entry name" value="GGGWT_bact"/>
    <property type="match status" value="1"/>
</dbReference>
<feature type="region of interest" description="Disordered" evidence="3">
    <location>
        <begin position="63"/>
        <end position="196"/>
    </location>
</feature>
<evidence type="ECO:0000256" key="3">
    <source>
        <dbReference type="SAM" id="MobiDB-lite"/>
    </source>
</evidence>
<dbReference type="AlphaFoldDB" id="A0A3Q4I011"/>
<evidence type="ECO:0000313" key="7">
    <source>
        <dbReference type="Proteomes" id="UP000261580"/>
    </source>
</evidence>
<feature type="compositionally biased region" description="Polar residues" evidence="3">
    <location>
        <begin position="147"/>
        <end position="164"/>
    </location>
</feature>
<dbReference type="SMART" id="SM00186">
    <property type="entry name" value="FBG"/>
    <property type="match status" value="1"/>
</dbReference>
<keyword evidence="7" id="KW-1185">Reference proteome</keyword>
<keyword evidence="2" id="KW-0175">Coiled coil</keyword>
<evidence type="ECO:0000313" key="6">
    <source>
        <dbReference type="Ensembl" id="ENSNBRP00000023357.1"/>
    </source>
</evidence>
<evidence type="ECO:0000259" key="5">
    <source>
        <dbReference type="PROSITE" id="PS51406"/>
    </source>
</evidence>
<feature type="compositionally biased region" description="Polar residues" evidence="3">
    <location>
        <begin position="63"/>
        <end position="87"/>
    </location>
</feature>
<feature type="signal peptide" evidence="4">
    <location>
        <begin position="1"/>
        <end position="19"/>
    </location>
</feature>
<dbReference type="InterPro" id="IPR014716">
    <property type="entry name" value="Fibrinogen_a/b/g_C_1"/>
</dbReference>
<evidence type="ECO:0000256" key="2">
    <source>
        <dbReference type="SAM" id="Coils"/>
    </source>
</evidence>
<feature type="region of interest" description="Disordered" evidence="3">
    <location>
        <begin position="235"/>
        <end position="268"/>
    </location>
</feature>
<keyword evidence="1" id="KW-1015">Disulfide bond</keyword>
<dbReference type="Ensembl" id="ENSNBRT00000023970.1">
    <property type="protein sequence ID" value="ENSNBRP00000023357.1"/>
    <property type="gene ID" value="ENSNBRG00000017861.1"/>
</dbReference>
<sequence length="563" mass="61428">MLFTLGLLLLLTPFPSIQTTTNEKRDSTGSDVTKASAAFTRSKPKTTALPDKQTNQLTLKPNAINQTVLPTPATKQKSPTANVTLTTKGRHSPTVIQTTPSVVKATTPRSTLSNKDKHTVPVNQTKSPKSASGGEVKGSKDKHSPTGILNVQPTPTKTASSSGAKPTKHKLQPSGNQTILIRSPSTDHGNTAKDRPATTIVQNTQSTFTKSTAATKNKPAPSVNQTVVARSPTINDVKSKGKPSPTKVPTVLPPETPAKTTDKEKVTTSANDTVLIKESSKDKPASSQPIKVVISEGCDSSNTKEQELKLKPGAPLVMTHKISLLPGGCSGECEAEMAELKGRVARLEREMSFLKDKSLHSGELDIYPQGREGRAVRVYCDMETDGGGWTVFQRRMNGKTDFFRTWSEYKAGFGNLSEEFWLGNELLHNLTNVGPVSLRVDMRYGNHTVYAHYTNFSVDSETRHYTLTVSGYTGTAGDSMRYHNGRPFSTRDKNPDPMGIHCAKAYMGGWWYKNCYKVNLNGLYGINSNNQGIVWIDWKGKDSSIPFTEMKFRPSRFSPATHG</sequence>